<accession>A0A7N0URW1</accession>
<protein>
    <submittedName>
        <fullName evidence="1">Uncharacterized protein</fullName>
    </submittedName>
</protein>
<dbReference type="AlphaFoldDB" id="A0A7N0URW1"/>
<organism evidence="1 2">
    <name type="scientific">Kalanchoe fedtschenkoi</name>
    <name type="common">Lavender scallops</name>
    <name type="synonym">South American air plant</name>
    <dbReference type="NCBI Taxonomy" id="63787"/>
    <lineage>
        <taxon>Eukaryota</taxon>
        <taxon>Viridiplantae</taxon>
        <taxon>Streptophyta</taxon>
        <taxon>Embryophyta</taxon>
        <taxon>Tracheophyta</taxon>
        <taxon>Spermatophyta</taxon>
        <taxon>Magnoliopsida</taxon>
        <taxon>eudicotyledons</taxon>
        <taxon>Gunneridae</taxon>
        <taxon>Pentapetalae</taxon>
        <taxon>Saxifragales</taxon>
        <taxon>Crassulaceae</taxon>
        <taxon>Kalanchoe</taxon>
    </lineage>
</organism>
<evidence type="ECO:0000313" key="1">
    <source>
        <dbReference type="EnsemblPlants" id="Kaladp0081s0344.1.v1.1"/>
    </source>
</evidence>
<dbReference type="EnsemblPlants" id="Kaladp0081s0344.1.v1.1">
    <property type="protein sequence ID" value="Kaladp0081s0344.1.v1.1"/>
    <property type="gene ID" value="Kaladp0081s0344.v1.1"/>
</dbReference>
<name>A0A7N0URW1_KALFE</name>
<sequence length="113" mass="11806">MQASSSRSSSLLSCSFSFPLCVSGITRRLALSSEMVDHERRRRAMKRRGYLGRADGSFVPSGDLRLRRPGVPGRGTVMGGDGEIRCEAGVGGCGGGGECRSCCCCLPCAAKAA</sequence>
<dbReference type="Proteomes" id="UP000594263">
    <property type="component" value="Unplaced"/>
</dbReference>
<proteinExistence type="predicted"/>
<dbReference type="Gramene" id="Kaladp0081s0344.1.v1.1">
    <property type="protein sequence ID" value="Kaladp0081s0344.1.v1.1"/>
    <property type="gene ID" value="Kaladp0081s0344.v1.1"/>
</dbReference>
<reference evidence="1" key="1">
    <citation type="submission" date="2021-01" db="UniProtKB">
        <authorList>
            <consortium name="EnsemblPlants"/>
        </authorList>
    </citation>
    <scope>IDENTIFICATION</scope>
</reference>
<evidence type="ECO:0000313" key="2">
    <source>
        <dbReference type="Proteomes" id="UP000594263"/>
    </source>
</evidence>
<keyword evidence="2" id="KW-1185">Reference proteome</keyword>